<dbReference type="InterPro" id="IPR025857">
    <property type="entry name" value="MacB_PCD"/>
</dbReference>
<name>A0A200J7C8_9ENTE</name>
<evidence type="ECO:0000256" key="1">
    <source>
        <dbReference type="ARBA" id="ARBA00004651"/>
    </source>
</evidence>
<feature type="transmembrane region" description="Helical" evidence="7">
    <location>
        <begin position="19"/>
        <end position="39"/>
    </location>
</feature>
<dbReference type="InterPro" id="IPR003838">
    <property type="entry name" value="ABC3_permease_C"/>
</dbReference>
<feature type="transmembrane region" description="Helical" evidence="7">
    <location>
        <begin position="326"/>
        <end position="357"/>
    </location>
</feature>
<evidence type="ECO:0000313" key="10">
    <source>
        <dbReference type="EMBL" id="OUZ33132.1"/>
    </source>
</evidence>
<dbReference type="AlphaFoldDB" id="A0A200J7C8"/>
<organism evidence="10">
    <name type="scientific">Candidatus Enterococcus dunnyi</name>
    <dbReference type="NCBI Taxonomy" id="1834192"/>
    <lineage>
        <taxon>Bacteria</taxon>
        <taxon>Bacillati</taxon>
        <taxon>Bacillota</taxon>
        <taxon>Bacilli</taxon>
        <taxon>Lactobacillales</taxon>
        <taxon>Enterococcaceae</taxon>
        <taxon>Enterococcus</taxon>
    </lineage>
</organism>
<dbReference type="InterPro" id="IPR050250">
    <property type="entry name" value="Macrolide_Exporter_MacB"/>
</dbReference>
<keyword evidence="5 7" id="KW-0472">Membrane</keyword>
<keyword evidence="4 7" id="KW-1133">Transmembrane helix</keyword>
<reference evidence="11" key="3">
    <citation type="submission" date="2024-03" db="EMBL/GenBank/DDBJ databases">
        <title>The Genome Sequence of Enterococcus sp. DIV0238c.</title>
        <authorList>
            <consortium name="The Broad Institute Genomics Platform"/>
            <consortium name="The Broad Institute Microbial Omics Core"/>
            <consortium name="The Broad Institute Genomic Center for Infectious Diseases"/>
            <person name="Earl A."/>
            <person name="Manson A."/>
            <person name="Gilmore M."/>
            <person name="Schwartman J."/>
            <person name="Shea T."/>
            <person name="Abouelleil A."/>
            <person name="Cao P."/>
            <person name="Chapman S."/>
            <person name="Cusick C."/>
            <person name="Young S."/>
            <person name="Neafsey D."/>
            <person name="Nusbaum C."/>
            <person name="Birren B."/>
        </authorList>
    </citation>
    <scope>NUCLEOTIDE SEQUENCE</scope>
    <source>
        <strain evidence="11">9D6_DIV0238</strain>
    </source>
</reference>
<evidence type="ECO:0000313" key="11">
    <source>
        <dbReference type="EMBL" id="WYJ93736.1"/>
    </source>
</evidence>
<evidence type="ECO:0000256" key="7">
    <source>
        <dbReference type="SAM" id="Phobius"/>
    </source>
</evidence>
<feature type="domain" description="MacB-like periplasmic core" evidence="9">
    <location>
        <begin position="18"/>
        <end position="247"/>
    </location>
</feature>
<evidence type="ECO:0000256" key="4">
    <source>
        <dbReference type="ARBA" id="ARBA00022989"/>
    </source>
</evidence>
<feature type="transmembrane region" description="Helical" evidence="7">
    <location>
        <begin position="281"/>
        <end position="305"/>
    </location>
</feature>
<dbReference type="EMBL" id="NIBQ01000002">
    <property type="protein sequence ID" value="OUZ33132.1"/>
    <property type="molecule type" value="Genomic_DNA"/>
</dbReference>
<dbReference type="PANTHER" id="PTHR30572:SF4">
    <property type="entry name" value="ABC TRANSPORTER PERMEASE YTRF"/>
    <property type="match status" value="1"/>
</dbReference>
<evidence type="ECO:0000256" key="3">
    <source>
        <dbReference type="ARBA" id="ARBA00022692"/>
    </source>
</evidence>
<evidence type="ECO:0000256" key="6">
    <source>
        <dbReference type="ARBA" id="ARBA00038076"/>
    </source>
</evidence>
<dbReference type="GO" id="GO:0005886">
    <property type="term" value="C:plasma membrane"/>
    <property type="evidence" value="ECO:0007669"/>
    <property type="project" value="UniProtKB-SubCell"/>
</dbReference>
<dbReference type="Pfam" id="PF12704">
    <property type="entry name" value="MacB_PCD"/>
    <property type="match status" value="1"/>
</dbReference>
<keyword evidence="3 7" id="KW-0812">Transmembrane</keyword>
<feature type="transmembrane region" description="Helical" evidence="7">
    <location>
        <begin position="363"/>
        <end position="389"/>
    </location>
</feature>
<dbReference type="OrthoDB" id="9770036at2"/>
<dbReference type="RefSeq" id="WP_087640942.1">
    <property type="nucleotide sequence ID" value="NZ_CP147246.1"/>
</dbReference>
<dbReference type="Proteomes" id="UP000196151">
    <property type="component" value="Chromosome"/>
</dbReference>
<feature type="domain" description="ABC3 transporter permease C-terminal" evidence="8">
    <location>
        <begin position="287"/>
        <end position="399"/>
    </location>
</feature>
<dbReference type="GO" id="GO:0022857">
    <property type="term" value="F:transmembrane transporter activity"/>
    <property type="evidence" value="ECO:0007669"/>
    <property type="project" value="TreeGrafter"/>
</dbReference>
<evidence type="ECO:0000256" key="5">
    <source>
        <dbReference type="ARBA" id="ARBA00023136"/>
    </source>
</evidence>
<dbReference type="Pfam" id="PF02687">
    <property type="entry name" value="FtsX"/>
    <property type="match status" value="1"/>
</dbReference>
<reference evidence="11" key="2">
    <citation type="submission" date="2017-05" db="EMBL/GenBank/DDBJ databases">
        <authorList>
            <consortium name="The Broad Institute Genomics Platform"/>
            <consortium name="The Broad Institute Genomic Center for Infectious Diseases"/>
            <person name="Earl A."/>
            <person name="Manson A."/>
            <person name="Schwartman J."/>
            <person name="Gilmore M."/>
            <person name="Abouelleil A."/>
            <person name="Cao P."/>
            <person name="Chapman S."/>
            <person name="Cusick C."/>
            <person name="Shea T."/>
            <person name="Young S."/>
            <person name="Neafsey D."/>
            <person name="Nusbaum C."/>
            <person name="Birren B."/>
        </authorList>
    </citation>
    <scope>NUCLEOTIDE SEQUENCE</scope>
    <source>
        <strain evidence="11">9D6_DIV0238</strain>
    </source>
</reference>
<gene>
    <name evidence="11" type="ORF">A5889_001238</name>
    <name evidence="10" type="ORF">A5889_001841</name>
</gene>
<proteinExistence type="inferred from homology"/>
<dbReference type="PANTHER" id="PTHR30572">
    <property type="entry name" value="MEMBRANE COMPONENT OF TRANSPORTER-RELATED"/>
    <property type="match status" value="1"/>
</dbReference>
<keyword evidence="12" id="KW-1185">Reference proteome</keyword>
<evidence type="ECO:0000313" key="12">
    <source>
        <dbReference type="Proteomes" id="UP000196151"/>
    </source>
</evidence>
<comment type="similarity">
    <text evidence="6">Belongs to the ABC-4 integral membrane protein family.</text>
</comment>
<accession>A0A200J7C8</accession>
<evidence type="ECO:0008006" key="13">
    <source>
        <dbReference type="Google" id="ProtNLM"/>
    </source>
</evidence>
<evidence type="ECO:0000259" key="9">
    <source>
        <dbReference type="Pfam" id="PF12704"/>
    </source>
</evidence>
<comment type="subcellular location">
    <subcellularLocation>
        <location evidence="1">Cell membrane</location>
        <topology evidence="1">Multi-pass membrane protein</topology>
    </subcellularLocation>
</comment>
<dbReference type="EMBL" id="CP147246">
    <property type="protein sequence ID" value="WYJ93736.1"/>
    <property type="molecule type" value="Genomic_DNA"/>
</dbReference>
<evidence type="ECO:0000259" key="8">
    <source>
        <dbReference type="Pfam" id="PF02687"/>
    </source>
</evidence>
<keyword evidence="2" id="KW-1003">Cell membrane</keyword>
<sequence>MEEIGVAIQSILAHKMRSILTMLGVIIGIAAIISIFSIIEGNTANMKKEMIGGSNNTMEVEYDKKSSFDPSLRSGKEEQKPSYIPEIGEEQLKKVKQVPDVIDAGLAYQTEANVYRQASKAQSKVSAVTPNIDKLKRLKILKGEGFDSKDFKENKQIIYLDQTLYEELFKGQDGIGQYVEVKGVPFEVKGVFKAEEEDDSPYSFVEKEAYIPLEQAYKIFSEIDIAPKVIIQSTDTDKLQIAAKKVAKVLNKEIPKSDYVYGVRNMEELQKSLEQFNQSNFILLAGIASISLLVGGIGVMNIMLVSVTERTREIGVKKALGARRKVILKQFLVEAVVITLLGGILGVLIGLLGGFIITRVLEYPYIVSIISVVASLAFCCIIGIVFGLLPAMKASKLDPIEALRFE</sequence>
<reference evidence="10" key="1">
    <citation type="submission" date="2017-05" db="EMBL/GenBank/DDBJ databases">
        <title>The Genome Sequence of Enterococcus sp. 9D6_DIV0238.</title>
        <authorList>
            <consortium name="The Broad Institute Genomics Platform"/>
            <consortium name="The Broad Institute Genomic Center for Infectious Diseases"/>
            <person name="Earl A."/>
            <person name="Manson A."/>
            <person name="Schwartman J."/>
            <person name="Gilmore M."/>
            <person name="Abouelleil A."/>
            <person name="Cao P."/>
            <person name="Chapman S."/>
            <person name="Cusick C."/>
            <person name="Shea T."/>
            <person name="Young S."/>
            <person name="Neafsey D."/>
            <person name="Nusbaum C."/>
            <person name="Birren B."/>
        </authorList>
    </citation>
    <scope>NUCLEOTIDE SEQUENCE [LARGE SCALE GENOMIC DNA]</scope>
    <source>
        <strain evidence="10">9D6_DIV0238</strain>
    </source>
</reference>
<protein>
    <recommendedName>
        <fullName evidence="13">ABC transporter permease</fullName>
    </recommendedName>
</protein>
<evidence type="ECO:0000256" key="2">
    <source>
        <dbReference type="ARBA" id="ARBA00022475"/>
    </source>
</evidence>